<evidence type="ECO:0000256" key="1">
    <source>
        <dbReference type="ARBA" id="ARBA00004651"/>
    </source>
</evidence>
<gene>
    <name evidence="9" type="ordered locus">Acid_3457</name>
</gene>
<dbReference type="PROSITE" id="PS50928">
    <property type="entry name" value="ABC_TM1"/>
    <property type="match status" value="1"/>
</dbReference>
<dbReference type="InterPro" id="IPR035906">
    <property type="entry name" value="MetI-like_sf"/>
</dbReference>
<dbReference type="Gene3D" id="1.10.3720.10">
    <property type="entry name" value="MetI-like"/>
    <property type="match status" value="1"/>
</dbReference>
<reference evidence="9" key="1">
    <citation type="submission" date="2006-10" db="EMBL/GenBank/DDBJ databases">
        <title>Complete sequence of Solibacter usitatus Ellin6076.</title>
        <authorList>
            <consortium name="US DOE Joint Genome Institute"/>
            <person name="Copeland A."/>
            <person name="Lucas S."/>
            <person name="Lapidus A."/>
            <person name="Barry K."/>
            <person name="Detter J.C."/>
            <person name="Glavina del Rio T."/>
            <person name="Hammon N."/>
            <person name="Israni S."/>
            <person name="Dalin E."/>
            <person name="Tice H."/>
            <person name="Pitluck S."/>
            <person name="Thompson L.S."/>
            <person name="Brettin T."/>
            <person name="Bruce D."/>
            <person name="Han C."/>
            <person name="Tapia R."/>
            <person name="Gilna P."/>
            <person name="Schmutz J."/>
            <person name="Larimer F."/>
            <person name="Land M."/>
            <person name="Hauser L."/>
            <person name="Kyrpides N."/>
            <person name="Mikhailova N."/>
            <person name="Janssen P.H."/>
            <person name="Kuske C.R."/>
            <person name="Richardson P."/>
        </authorList>
    </citation>
    <scope>NUCLEOTIDE SEQUENCE</scope>
    <source>
        <strain evidence="9">Ellin6076</strain>
    </source>
</reference>
<feature type="transmembrane region" description="Helical" evidence="7">
    <location>
        <begin position="275"/>
        <end position="298"/>
    </location>
</feature>
<dbReference type="GO" id="GO:0055085">
    <property type="term" value="P:transmembrane transport"/>
    <property type="evidence" value="ECO:0007669"/>
    <property type="project" value="InterPro"/>
</dbReference>
<dbReference type="PANTHER" id="PTHR43386">
    <property type="entry name" value="OLIGOPEPTIDE TRANSPORT SYSTEM PERMEASE PROTEIN APPC"/>
    <property type="match status" value="1"/>
</dbReference>
<evidence type="ECO:0000313" key="9">
    <source>
        <dbReference type="EMBL" id="ABJ84430.1"/>
    </source>
</evidence>
<dbReference type="FunCoup" id="Q021F9">
    <property type="interactions" value="371"/>
</dbReference>
<evidence type="ECO:0000256" key="2">
    <source>
        <dbReference type="ARBA" id="ARBA00022448"/>
    </source>
</evidence>
<keyword evidence="5 7" id="KW-1133">Transmembrane helix</keyword>
<organism evidence="9">
    <name type="scientific">Solibacter usitatus (strain Ellin6076)</name>
    <dbReference type="NCBI Taxonomy" id="234267"/>
    <lineage>
        <taxon>Bacteria</taxon>
        <taxon>Pseudomonadati</taxon>
        <taxon>Acidobacteriota</taxon>
        <taxon>Terriglobia</taxon>
        <taxon>Bryobacterales</taxon>
        <taxon>Solibacteraceae</taxon>
        <taxon>Candidatus Solibacter</taxon>
    </lineage>
</organism>
<keyword evidence="3" id="KW-1003">Cell membrane</keyword>
<keyword evidence="2 7" id="KW-0813">Transport</keyword>
<dbReference type="PANTHER" id="PTHR43386:SF1">
    <property type="entry name" value="D,D-DIPEPTIDE TRANSPORT SYSTEM PERMEASE PROTEIN DDPC-RELATED"/>
    <property type="match status" value="1"/>
</dbReference>
<feature type="transmembrane region" description="Helical" evidence="7">
    <location>
        <begin position="217"/>
        <end position="238"/>
    </location>
</feature>
<evidence type="ECO:0000256" key="5">
    <source>
        <dbReference type="ARBA" id="ARBA00022989"/>
    </source>
</evidence>
<dbReference type="HOGENOM" id="CLU_028518_1_0_0"/>
<dbReference type="eggNOG" id="COG1173">
    <property type="taxonomic scope" value="Bacteria"/>
</dbReference>
<feature type="transmembrane region" description="Helical" evidence="7">
    <location>
        <begin position="140"/>
        <end position="157"/>
    </location>
</feature>
<name>Q021F9_SOLUE</name>
<comment type="subcellular location">
    <subcellularLocation>
        <location evidence="1 7">Cell membrane</location>
        <topology evidence="1 7">Multi-pass membrane protein</topology>
    </subcellularLocation>
</comment>
<keyword evidence="6 7" id="KW-0472">Membrane</keyword>
<evidence type="ECO:0000256" key="7">
    <source>
        <dbReference type="RuleBase" id="RU363032"/>
    </source>
</evidence>
<evidence type="ECO:0000256" key="4">
    <source>
        <dbReference type="ARBA" id="ARBA00022692"/>
    </source>
</evidence>
<dbReference type="InterPro" id="IPR000515">
    <property type="entry name" value="MetI-like"/>
</dbReference>
<dbReference type="AlphaFoldDB" id="Q021F9"/>
<dbReference type="InterPro" id="IPR050366">
    <property type="entry name" value="BP-dependent_transpt_permease"/>
</dbReference>
<dbReference type="GO" id="GO:0005886">
    <property type="term" value="C:plasma membrane"/>
    <property type="evidence" value="ECO:0007669"/>
    <property type="project" value="UniProtKB-SubCell"/>
</dbReference>
<feature type="transmembrane region" description="Helical" evidence="7">
    <location>
        <begin position="163"/>
        <end position="180"/>
    </location>
</feature>
<protein>
    <submittedName>
        <fullName evidence="9">Binding-protein-dependent transport systems inner membrane component</fullName>
    </submittedName>
</protein>
<dbReference type="STRING" id="234267.Acid_3457"/>
<feature type="transmembrane region" description="Helical" evidence="7">
    <location>
        <begin position="102"/>
        <end position="128"/>
    </location>
</feature>
<sequence length="309" mass="33647" precursor="true">MLRFSVTVLILAHAAILFAGYLAPYGYAEQHRELAYAPPTAIHFDGLRPFVYGERGARYPIHFFTGGRLFGVAAPGYVFLWGTDASGRDVFSRVLYGGRVSLATGLAATVLALGLGLFWGAISGFYGGWIDRLVMRGSELFLALPWLYLLLGVRALLPLHIGTVQAFFLLVAIIGTVGWVRPARIIRGVVLSARERGFVLAARGFGAGAPYLIRRHILPLTGSVLVTQATVLIPQYILAEVTLSFLGLGIGEPIPSWGNMLAEARQYHSLVFHSWMLAPGLAAIPLLFGYLMVADALLERRLKHMVRGA</sequence>
<feature type="domain" description="ABC transmembrane type-1" evidence="8">
    <location>
        <begin position="98"/>
        <end position="294"/>
    </location>
</feature>
<evidence type="ECO:0000259" key="8">
    <source>
        <dbReference type="PROSITE" id="PS50928"/>
    </source>
</evidence>
<keyword evidence="4 7" id="KW-0812">Transmembrane</keyword>
<dbReference type="KEGG" id="sus:Acid_3457"/>
<evidence type="ECO:0000256" key="3">
    <source>
        <dbReference type="ARBA" id="ARBA00022475"/>
    </source>
</evidence>
<proteinExistence type="inferred from homology"/>
<dbReference type="InParanoid" id="Q021F9"/>
<dbReference type="EMBL" id="CP000473">
    <property type="protein sequence ID" value="ABJ84430.1"/>
    <property type="molecule type" value="Genomic_DNA"/>
</dbReference>
<accession>Q021F9</accession>
<dbReference type="Pfam" id="PF00528">
    <property type="entry name" value="BPD_transp_1"/>
    <property type="match status" value="1"/>
</dbReference>
<feature type="transmembrane region" description="Helical" evidence="7">
    <location>
        <begin position="6"/>
        <end position="27"/>
    </location>
</feature>
<dbReference type="SUPFAM" id="SSF161098">
    <property type="entry name" value="MetI-like"/>
    <property type="match status" value="1"/>
</dbReference>
<dbReference type="CDD" id="cd06261">
    <property type="entry name" value="TM_PBP2"/>
    <property type="match status" value="1"/>
</dbReference>
<comment type="similarity">
    <text evidence="7">Belongs to the binding-protein-dependent transport system permease family.</text>
</comment>
<feature type="transmembrane region" description="Helical" evidence="7">
    <location>
        <begin position="61"/>
        <end position="82"/>
    </location>
</feature>
<evidence type="ECO:0000256" key="6">
    <source>
        <dbReference type="ARBA" id="ARBA00023136"/>
    </source>
</evidence>